<keyword evidence="3" id="KW-1185">Reference proteome</keyword>
<comment type="caution">
    <text evidence="2">The sequence shown here is derived from an EMBL/GenBank/DDBJ whole genome shotgun (WGS) entry which is preliminary data.</text>
</comment>
<reference evidence="2 3" key="1">
    <citation type="submission" date="2023-07" db="EMBL/GenBank/DDBJ databases">
        <title>Sequencing the genomes of 1000 actinobacteria strains.</title>
        <authorList>
            <person name="Klenk H.-P."/>
        </authorList>
    </citation>
    <scope>NUCLEOTIDE SEQUENCE [LARGE SCALE GENOMIC DNA]</scope>
    <source>
        <strain evidence="2 3">DSM 44388</strain>
    </source>
</reference>
<dbReference type="RefSeq" id="WP_307247454.1">
    <property type="nucleotide sequence ID" value="NZ_JAUSQZ010000001.1"/>
</dbReference>
<name>A0ABT9P9G9_9ACTN</name>
<feature type="region of interest" description="Disordered" evidence="1">
    <location>
        <begin position="102"/>
        <end position="155"/>
    </location>
</feature>
<sequence>MRIRTIKPEFWTSEDVASMDWETRLVFLGLWSYVDDNGVGRDNEKLIVADLFPLEDDPREALARVSRGLQILESGGQIARYEIGGRRFMFIRQWDRHQRIDRPGKIRYPRPDLQEVPDPPDDEVHSRESRDELAPGTGEQGNRGTTTRSSDDEPVRAGEQGVLLVAVPAQRSGATEPKKRLTLDDHFEAWWKLYPRKQAKGAARDSWDRARKLISIEELLAAVQRLVDDPNLPRNRAKLPLPATWLNQKRWDDDPYPADQEAPGHRGADGELDEDTIVAVLGRDTWMPPTPPEDLQPGSAAFRQWNRDIWAEHHRDRRRQAESALARRTA</sequence>
<dbReference type="EMBL" id="JAUSQZ010000001">
    <property type="protein sequence ID" value="MDP9829348.1"/>
    <property type="molecule type" value="Genomic_DNA"/>
</dbReference>
<proteinExistence type="predicted"/>
<organism evidence="2 3">
    <name type="scientific">Kineosporia succinea</name>
    <dbReference type="NCBI Taxonomy" id="84632"/>
    <lineage>
        <taxon>Bacteria</taxon>
        <taxon>Bacillati</taxon>
        <taxon>Actinomycetota</taxon>
        <taxon>Actinomycetes</taxon>
        <taxon>Kineosporiales</taxon>
        <taxon>Kineosporiaceae</taxon>
        <taxon>Kineosporia</taxon>
    </lineage>
</organism>
<feature type="compositionally biased region" description="Basic and acidic residues" evidence="1">
    <location>
        <begin position="122"/>
        <end position="133"/>
    </location>
</feature>
<dbReference type="Proteomes" id="UP001235712">
    <property type="component" value="Unassembled WGS sequence"/>
</dbReference>
<evidence type="ECO:0008006" key="4">
    <source>
        <dbReference type="Google" id="ProtNLM"/>
    </source>
</evidence>
<feature type="compositionally biased region" description="Basic and acidic residues" evidence="1">
    <location>
        <begin position="102"/>
        <end position="113"/>
    </location>
</feature>
<evidence type="ECO:0000256" key="1">
    <source>
        <dbReference type="SAM" id="MobiDB-lite"/>
    </source>
</evidence>
<evidence type="ECO:0000313" key="3">
    <source>
        <dbReference type="Proteomes" id="UP001235712"/>
    </source>
</evidence>
<gene>
    <name evidence="2" type="ORF">J2S57_005097</name>
</gene>
<accession>A0ABT9P9G9</accession>
<evidence type="ECO:0000313" key="2">
    <source>
        <dbReference type="EMBL" id="MDP9829348.1"/>
    </source>
</evidence>
<protein>
    <recommendedName>
        <fullName evidence="4">Helix-turn-helix protein</fullName>
    </recommendedName>
</protein>